<evidence type="ECO:0000313" key="1">
    <source>
        <dbReference type="EMBL" id="EYE88801.1"/>
    </source>
</evidence>
<name>A0A017RW02_9CLOT</name>
<dbReference type="OrthoDB" id="165650at2"/>
<accession>A0A017RW02</accession>
<keyword evidence="2" id="KW-1185">Reference proteome</keyword>
<organism evidence="1 2">
    <name type="scientific">Fervidicella metallireducens AeB</name>
    <dbReference type="NCBI Taxonomy" id="1403537"/>
    <lineage>
        <taxon>Bacteria</taxon>
        <taxon>Bacillati</taxon>
        <taxon>Bacillota</taxon>
        <taxon>Clostridia</taxon>
        <taxon>Eubacteriales</taxon>
        <taxon>Clostridiaceae</taxon>
        <taxon>Fervidicella</taxon>
    </lineage>
</organism>
<dbReference type="NCBIfam" id="TIGR02530">
    <property type="entry name" value="flg_new"/>
    <property type="match status" value="1"/>
</dbReference>
<dbReference type="EMBL" id="AZQP01000013">
    <property type="protein sequence ID" value="EYE88801.1"/>
    <property type="molecule type" value="Genomic_DNA"/>
</dbReference>
<dbReference type="AlphaFoldDB" id="A0A017RW02"/>
<proteinExistence type="predicted"/>
<dbReference type="Proteomes" id="UP000019681">
    <property type="component" value="Unassembled WGS sequence"/>
</dbReference>
<protein>
    <submittedName>
        <fullName evidence="1">Flagellar biosynthesis protein</fullName>
    </submittedName>
</protein>
<comment type="caution">
    <text evidence="1">The sequence shown here is derived from an EMBL/GenBank/DDBJ whole genome shotgun (WGS) entry which is preliminary data.</text>
</comment>
<dbReference type="RefSeq" id="WP_051514989.1">
    <property type="nucleotide sequence ID" value="NZ_AZQP01000013.1"/>
</dbReference>
<dbReference type="STRING" id="1403537.Q428_06055"/>
<reference evidence="1 2" key="1">
    <citation type="journal article" date="2014" name="Genome Announc.">
        <title>Draft Genome Sequence of Fervidicella metallireducens Strain AeBT, an Iron-Reducing Thermoanaerobe from the Great Artesian Basin.</title>
        <authorList>
            <person name="Patel B.K."/>
        </authorList>
    </citation>
    <scope>NUCLEOTIDE SEQUENCE [LARGE SCALE GENOMIC DNA]</scope>
    <source>
        <strain evidence="1 2">AeB</strain>
    </source>
</reference>
<keyword evidence="1" id="KW-0969">Cilium</keyword>
<evidence type="ECO:0000313" key="2">
    <source>
        <dbReference type="Proteomes" id="UP000019681"/>
    </source>
</evidence>
<sequence>MIDKIASFSKIKNESVERRIQSSIDFNKILEDVSNASSLKVSSHAMERMRERNITLDTKDIENLSSAVKSIKEKGGKEALIFYNNVAFITSIKNNTIITAVDSSNLKNNIFTKIDSAIIL</sequence>
<dbReference type="InterPro" id="IPR013367">
    <property type="entry name" value="Flagellar_put"/>
</dbReference>
<gene>
    <name evidence="1" type="ORF">Q428_06055</name>
</gene>
<dbReference type="Pfam" id="PF12611">
    <property type="entry name" value="Flagellar_put"/>
    <property type="match status" value="1"/>
</dbReference>
<keyword evidence="1" id="KW-0282">Flagellum</keyword>
<keyword evidence="1" id="KW-0966">Cell projection</keyword>